<dbReference type="GO" id="GO:0007165">
    <property type="term" value="P:signal transduction"/>
    <property type="evidence" value="ECO:0007669"/>
    <property type="project" value="TreeGrafter"/>
</dbReference>
<dbReference type="InterPro" id="IPR000760">
    <property type="entry name" value="Inositol_monophosphatase-like"/>
</dbReference>
<dbReference type="OrthoDB" id="58111at2157"/>
<gene>
    <name evidence="9" type="ORF">SAMN04487948_12541</name>
</gene>
<accession>A0A1H8W8K1</accession>
<name>A0A1H8W8K1_9EURY</name>
<dbReference type="GO" id="GO:0008934">
    <property type="term" value="F:inositol monophosphate 1-phosphatase activity"/>
    <property type="evidence" value="ECO:0007669"/>
    <property type="project" value="TreeGrafter"/>
</dbReference>
<organism evidence="9 10">
    <name type="scientific">Halogranum amylolyticum</name>
    <dbReference type="NCBI Taxonomy" id="660520"/>
    <lineage>
        <taxon>Archaea</taxon>
        <taxon>Methanobacteriati</taxon>
        <taxon>Methanobacteriota</taxon>
        <taxon>Stenosarchaea group</taxon>
        <taxon>Halobacteria</taxon>
        <taxon>Halobacteriales</taxon>
        <taxon>Haloferacaceae</taxon>
    </lineage>
</organism>
<dbReference type="AlphaFoldDB" id="A0A1H8W8K1"/>
<dbReference type="Proteomes" id="UP000199126">
    <property type="component" value="Unassembled WGS sequence"/>
</dbReference>
<sequence>MQSENPKQVAERAASAGAEVALSLFRTTLSVEEKSSQVDVVTEADRAAQERAIEIIREADPDAVVVAEEDDARKTLRKTGRAWIVDPIDGTTNFVHGSRIWTTSVALVDDGRSVAAANVAPALGDRYVADDETVTRNDDPVSTSTADDLQAFVVASTLRLGAGDGRETGALARLAVERFGEFRRIGSAQVTLSMVAGGELDAAVSTVEGPNAWDTVAGVHQIRCAGGIVTDLAGDPWRPTSEGLVASNGEAHEELCSAVRDTLDFSP</sequence>
<dbReference type="PANTHER" id="PTHR20854">
    <property type="entry name" value="INOSITOL MONOPHOSPHATASE"/>
    <property type="match status" value="1"/>
</dbReference>
<feature type="binding site" evidence="8">
    <location>
        <position position="214"/>
    </location>
    <ligand>
        <name>Mg(2+)</name>
        <dbReference type="ChEBI" id="CHEBI:18420"/>
        <label>1</label>
        <note>catalytic</note>
    </ligand>
</feature>
<keyword evidence="3 8" id="KW-0479">Metal-binding</keyword>
<dbReference type="GO" id="GO:0006020">
    <property type="term" value="P:inositol metabolic process"/>
    <property type="evidence" value="ECO:0007669"/>
    <property type="project" value="TreeGrafter"/>
</dbReference>
<dbReference type="EC" id="3.1.3.11" evidence="2"/>
<evidence type="ECO:0000256" key="3">
    <source>
        <dbReference type="ARBA" id="ARBA00022723"/>
    </source>
</evidence>
<reference evidence="10" key="1">
    <citation type="submission" date="2016-10" db="EMBL/GenBank/DDBJ databases">
        <authorList>
            <person name="Varghese N."/>
            <person name="Submissions S."/>
        </authorList>
    </citation>
    <scope>NUCLEOTIDE SEQUENCE [LARGE SCALE GENOMIC DNA]</scope>
    <source>
        <strain evidence="10">CGMCC 1.10121</strain>
    </source>
</reference>
<comment type="similarity">
    <text evidence="7">Belongs to the inositol monophosphatase superfamily. FBPase class 4 family.</text>
</comment>
<evidence type="ECO:0000256" key="1">
    <source>
        <dbReference type="ARBA" id="ARBA00001273"/>
    </source>
</evidence>
<dbReference type="GO" id="GO:0042132">
    <property type="term" value="F:fructose 1,6-bisphosphate 1-phosphatase activity"/>
    <property type="evidence" value="ECO:0007669"/>
    <property type="project" value="UniProtKB-EC"/>
</dbReference>
<dbReference type="PROSITE" id="PS00629">
    <property type="entry name" value="IMP_1"/>
    <property type="match status" value="1"/>
</dbReference>
<protein>
    <recommendedName>
        <fullName evidence="2">fructose-bisphosphatase</fullName>
        <ecNumber evidence="2">3.1.3.11</ecNumber>
    </recommendedName>
</protein>
<feature type="binding site" evidence="8">
    <location>
        <position position="86"/>
    </location>
    <ligand>
        <name>Mg(2+)</name>
        <dbReference type="ChEBI" id="CHEBI:18420"/>
        <label>1</label>
        <note>catalytic</note>
    </ligand>
</feature>
<evidence type="ECO:0000256" key="6">
    <source>
        <dbReference type="ARBA" id="ARBA00023277"/>
    </source>
</evidence>
<dbReference type="Pfam" id="PF00459">
    <property type="entry name" value="Inositol_P"/>
    <property type="match status" value="1"/>
</dbReference>
<keyword evidence="4" id="KW-0378">Hydrolase</keyword>
<dbReference type="Gene3D" id="3.40.190.80">
    <property type="match status" value="1"/>
</dbReference>
<keyword evidence="10" id="KW-1185">Reference proteome</keyword>
<feature type="binding site" evidence="8">
    <location>
        <position position="88"/>
    </location>
    <ligand>
        <name>Mg(2+)</name>
        <dbReference type="ChEBI" id="CHEBI:18420"/>
        <label>1</label>
        <note>catalytic</note>
    </ligand>
</feature>
<keyword evidence="6" id="KW-0119">Carbohydrate metabolism</keyword>
<evidence type="ECO:0000256" key="7">
    <source>
        <dbReference type="ARBA" id="ARBA00038103"/>
    </source>
</evidence>
<evidence type="ECO:0000313" key="10">
    <source>
        <dbReference type="Proteomes" id="UP000199126"/>
    </source>
</evidence>
<dbReference type="PRINTS" id="PR00377">
    <property type="entry name" value="IMPHPHTASES"/>
</dbReference>
<evidence type="ECO:0000256" key="2">
    <source>
        <dbReference type="ARBA" id="ARBA00013093"/>
    </source>
</evidence>
<feature type="binding site" evidence="8">
    <location>
        <position position="68"/>
    </location>
    <ligand>
        <name>Mg(2+)</name>
        <dbReference type="ChEBI" id="CHEBI:18420"/>
        <label>1</label>
        <note>catalytic</note>
    </ligand>
</feature>
<dbReference type="EMBL" id="FODV01000025">
    <property type="protein sequence ID" value="SEP23972.1"/>
    <property type="molecule type" value="Genomic_DNA"/>
</dbReference>
<comment type="cofactor">
    <cofactor evidence="8">
        <name>Mg(2+)</name>
        <dbReference type="ChEBI" id="CHEBI:18420"/>
    </cofactor>
</comment>
<evidence type="ECO:0000313" key="9">
    <source>
        <dbReference type="EMBL" id="SEP23972.1"/>
    </source>
</evidence>
<dbReference type="PANTHER" id="PTHR20854:SF4">
    <property type="entry name" value="INOSITOL-1-MONOPHOSPHATASE-RELATED"/>
    <property type="match status" value="1"/>
</dbReference>
<dbReference type="Gene3D" id="3.30.540.10">
    <property type="entry name" value="Fructose-1,6-Bisphosphatase, subunit A, domain 1"/>
    <property type="match status" value="1"/>
</dbReference>
<dbReference type="CDD" id="cd01637">
    <property type="entry name" value="IMPase_like"/>
    <property type="match status" value="1"/>
</dbReference>
<evidence type="ECO:0000256" key="8">
    <source>
        <dbReference type="PIRSR" id="PIRSR600760-2"/>
    </source>
</evidence>
<comment type="catalytic activity">
    <reaction evidence="1">
        <text>beta-D-fructose 1,6-bisphosphate + H2O = beta-D-fructose 6-phosphate + phosphate</text>
        <dbReference type="Rhea" id="RHEA:11064"/>
        <dbReference type="ChEBI" id="CHEBI:15377"/>
        <dbReference type="ChEBI" id="CHEBI:32966"/>
        <dbReference type="ChEBI" id="CHEBI:43474"/>
        <dbReference type="ChEBI" id="CHEBI:57634"/>
        <dbReference type="EC" id="3.1.3.11"/>
    </reaction>
</comment>
<dbReference type="GO" id="GO:0046872">
    <property type="term" value="F:metal ion binding"/>
    <property type="evidence" value="ECO:0007669"/>
    <property type="project" value="UniProtKB-KW"/>
</dbReference>
<feature type="binding site" evidence="8">
    <location>
        <position position="89"/>
    </location>
    <ligand>
        <name>Mg(2+)</name>
        <dbReference type="ChEBI" id="CHEBI:18420"/>
        <label>1</label>
        <note>catalytic</note>
    </ligand>
</feature>
<dbReference type="RefSeq" id="WP_089827670.1">
    <property type="nucleotide sequence ID" value="NZ_FODV01000025.1"/>
</dbReference>
<proteinExistence type="inferred from homology"/>
<dbReference type="InterPro" id="IPR020583">
    <property type="entry name" value="Inositol_monoP_metal-BS"/>
</dbReference>
<evidence type="ECO:0000256" key="5">
    <source>
        <dbReference type="ARBA" id="ARBA00022842"/>
    </source>
</evidence>
<dbReference type="SUPFAM" id="SSF56655">
    <property type="entry name" value="Carbohydrate phosphatase"/>
    <property type="match status" value="1"/>
</dbReference>
<evidence type="ECO:0000256" key="4">
    <source>
        <dbReference type="ARBA" id="ARBA00022801"/>
    </source>
</evidence>
<keyword evidence="5 8" id="KW-0460">Magnesium</keyword>